<protein>
    <submittedName>
        <fullName evidence="2">Uncharacterized protein</fullName>
    </submittedName>
</protein>
<accession>A0A4Y7TM51</accession>
<comment type="caution">
    <text evidence="2">The sequence shown here is derived from an EMBL/GenBank/DDBJ whole genome shotgun (WGS) entry which is preliminary data.</text>
</comment>
<evidence type="ECO:0000256" key="1">
    <source>
        <dbReference type="SAM" id="MobiDB-lite"/>
    </source>
</evidence>
<keyword evidence="3" id="KW-1185">Reference proteome</keyword>
<name>A0A4Y7TM51_COPMI</name>
<evidence type="ECO:0000313" key="2">
    <source>
        <dbReference type="EMBL" id="TEB35260.1"/>
    </source>
</evidence>
<dbReference type="AlphaFoldDB" id="A0A4Y7TM51"/>
<proteinExistence type="predicted"/>
<feature type="compositionally biased region" description="Low complexity" evidence="1">
    <location>
        <begin position="9"/>
        <end position="25"/>
    </location>
</feature>
<reference evidence="2 3" key="1">
    <citation type="journal article" date="2019" name="Nat. Ecol. Evol.">
        <title>Megaphylogeny resolves global patterns of mushroom evolution.</title>
        <authorList>
            <person name="Varga T."/>
            <person name="Krizsan K."/>
            <person name="Foldi C."/>
            <person name="Dima B."/>
            <person name="Sanchez-Garcia M."/>
            <person name="Sanchez-Ramirez S."/>
            <person name="Szollosi G.J."/>
            <person name="Szarkandi J.G."/>
            <person name="Papp V."/>
            <person name="Albert L."/>
            <person name="Andreopoulos W."/>
            <person name="Angelini C."/>
            <person name="Antonin V."/>
            <person name="Barry K.W."/>
            <person name="Bougher N.L."/>
            <person name="Buchanan P."/>
            <person name="Buyck B."/>
            <person name="Bense V."/>
            <person name="Catcheside P."/>
            <person name="Chovatia M."/>
            <person name="Cooper J."/>
            <person name="Damon W."/>
            <person name="Desjardin D."/>
            <person name="Finy P."/>
            <person name="Geml J."/>
            <person name="Haridas S."/>
            <person name="Hughes K."/>
            <person name="Justo A."/>
            <person name="Karasinski D."/>
            <person name="Kautmanova I."/>
            <person name="Kiss B."/>
            <person name="Kocsube S."/>
            <person name="Kotiranta H."/>
            <person name="LaButti K.M."/>
            <person name="Lechner B.E."/>
            <person name="Liimatainen K."/>
            <person name="Lipzen A."/>
            <person name="Lukacs Z."/>
            <person name="Mihaltcheva S."/>
            <person name="Morgado L.N."/>
            <person name="Niskanen T."/>
            <person name="Noordeloos M.E."/>
            <person name="Ohm R.A."/>
            <person name="Ortiz-Santana B."/>
            <person name="Ovrebo C."/>
            <person name="Racz N."/>
            <person name="Riley R."/>
            <person name="Savchenko A."/>
            <person name="Shiryaev A."/>
            <person name="Soop K."/>
            <person name="Spirin V."/>
            <person name="Szebenyi C."/>
            <person name="Tomsovsky M."/>
            <person name="Tulloss R.E."/>
            <person name="Uehling J."/>
            <person name="Grigoriev I.V."/>
            <person name="Vagvolgyi C."/>
            <person name="Papp T."/>
            <person name="Martin F.M."/>
            <person name="Miettinen O."/>
            <person name="Hibbett D.S."/>
            <person name="Nagy L.G."/>
        </authorList>
    </citation>
    <scope>NUCLEOTIDE SEQUENCE [LARGE SCALE GENOMIC DNA]</scope>
    <source>
        <strain evidence="2 3">FP101781</strain>
    </source>
</reference>
<sequence>MPSGQPELAGGSASSPSPESVNASATPARPPDAHHPAFGRRHFLWAALSILSLWLLRGVWKRLGTRFNTPHESLYAKTTLAEVSDPREVVRPLIDEDHPFDVVATVWTTIQGAQQSWMAMKPERILFSDTIFRGVSFKSNGAHANVNLSIPLEGFSEAKVLENYDLRASFTLVPQSPSLLDAFLDYHSWRPFHWIRAPKMSPPEDGLRPEDFIGKVPDPKQEAIDSYGITAPLIEFSYIESSCADDSPKPSGFAPRSYNTLAKFPIESTKGMSPLEYHPHVVTRTDLRVVKMTELYNAERYDRLHGALRANNTLNGCPSFFRRRYKLGEGGKTYRRQELRKNLSLTSEHGDQDRGQGTFPTRTFLYRMGLRSIHGCVSGILGPYGEHIPLTSTLNLRE</sequence>
<feature type="region of interest" description="Disordered" evidence="1">
    <location>
        <begin position="1"/>
        <end position="33"/>
    </location>
</feature>
<dbReference type="OrthoDB" id="2548253at2759"/>
<gene>
    <name evidence="2" type="ORF">FA13DRAFT_1331455</name>
</gene>
<organism evidence="2 3">
    <name type="scientific">Coprinellus micaceus</name>
    <name type="common">Glistening ink-cap mushroom</name>
    <name type="synonym">Coprinus micaceus</name>
    <dbReference type="NCBI Taxonomy" id="71717"/>
    <lineage>
        <taxon>Eukaryota</taxon>
        <taxon>Fungi</taxon>
        <taxon>Dikarya</taxon>
        <taxon>Basidiomycota</taxon>
        <taxon>Agaricomycotina</taxon>
        <taxon>Agaricomycetes</taxon>
        <taxon>Agaricomycetidae</taxon>
        <taxon>Agaricales</taxon>
        <taxon>Agaricineae</taxon>
        <taxon>Psathyrellaceae</taxon>
        <taxon>Coprinellus</taxon>
    </lineage>
</organism>
<dbReference type="EMBL" id="QPFP01000007">
    <property type="protein sequence ID" value="TEB35260.1"/>
    <property type="molecule type" value="Genomic_DNA"/>
</dbReference>
<evidence type="ECO:0000313" key="3">
    <source>
        <dbReference type="Proteomes" id="UP000298030"/>
    </source>
</evidence>
<dbReference type="Proteomes" id="UP000298030">
    <property type="component" value="Unassembled WGS sequence"/>
</dbReference>